<dbReference type="Proteomes" id="UP000315215">
    <property type="component" value="Chromosome"/>
</dbReference>
<sequence length="63" mass="7073">MANQFRWGTSKVTEKDYFSTSFLVSRPAPKITEDHALTISAVKSSIELITSSIAQLPISLFRR</sequence>
<keyword evidence="2" id="KW-1185">Reference proteome</keyword>
<evidence type="ECO:0000313" key="2">
    <source>
        <dbReference type="Proteomes" id="UP000315215"/>
    </source>
</evidence>
<reference evidence="1 2" key="1">
    <citation type="submission" date="2019-07" db="EMBL/GenBank/DDBJ databases">
        <authorList>
            <person name="Li J."/>
        </authorList>
    </citation>
    <scope>NUCLEOTIDE SEQUENCE [LARGE SCALE GENOMIC DNA]</scope>
    <source>
        <strain evidence="1 2">TKL69</strain>
    </source>
</reference>
<dbReference type="EMBL" id="CP041666">
    <property type="protein sequence ID" value="QDP39437.1"/>
    <property type="molecule type" value="Genomic_DNA"/>
</dbReference>
<accession>A0A516KDJ6</accession>
<proteinExistence type="predicted"/>
<name>A0A516KDJ6_9BACI</name>
<organism evidence="1 2">
    <name type="scientific">Radiobacillus deserti</name>
    <dbReference type="NCBI Taxonomy" id="2594883"/>
    <lineage>
        <taxon>Bacteria</taxon>
        <taxon>Bacillati</taxon>
        <taxon>Bacillota</taxon>
        <taxon>Bacilli</taxon>
        <taxon>Bacillales</taxon>
        <taxon>Bacillaceae</taxon>
        <taxon>Radiobacillus</taxon>
    </lineage>
</organism>
<dbReference type="AlphaFoldDB" id="A0A516KDJ6"/>
<dbReference type="RefSeq" id="WP_143892187.1">
    <property type="nucleotide sequence ID" value="NZ_CP041666.1"/>
</dbReference>
<gene>
    <name evidence="1" type="ORF">FN924_04150</name>
</gene>
<evidence type="ECO:0000313" key="1">
    <source>
        <dbReference type="EMBL" id="QDP39437.1"/>
    </source>
</evidence>
<protein>
    <submittedName>
        <fullName evidence="1">Uncharacterized protein</fullName>
    </submittedName>
</protein>
<dbReference type="KEGG" id="aqt:FN924_04150"/>